<dbReference type="Gene3D" id="3.40.50.12780">
    <property type="entry name" value="N-terminal domain of ligase-like"/>
    <property type="match status" value="1"/>
</dbReference>
<feature type="region of interest" description="Disordered" evidence="7">
    <location>
        <begin position="1749"/>
        <end position="1771"/>
    </location>
</feature>
<keyword evidence="8" id="KW-0812">Transmembrane</keyword>
<dbReference type="PROSITE" id="PS00012">
    <property type="entry name" value="PHOSPHOPANTETHEINE"/>
    <property type="match status" value="1"/>
</dbReference>
<dbReference type="GO" id="GO:0006631">
    <property type="term" value="P:fatty acid metabolic process"/>
    <property type="evidence" value="ECO:0007669"/>
    <property type="project" value="UniProtKB-KW"/>
</dbReference>
<keyword evidence="4" id="KW-0597">Phosphoprotein</keyword>
<dbReference type="InterPro" id="IPR023213">
    <property type="entry name" value="CAT-like_dom_sf"/>
</dbReference>
<evidence type="ECO:0000256" key="5">
    <source>
        <dbReference type="ARBA" id="ARBA00022832"/>
    </source>
</evidence>
<dbReference type="PROSITE" id="PS50075">
    <property type="entry name" value="CARRIER"/>
    <property type="match status" value="2"/>
</dbReference>
<dbReference type="Pfam" id="PF00501">
    <property type="entry name" value="AMP-binding"/>
    <property type="match status" value="2"/>
</dbReference>
<dbReference type="CDD" id="cd17649">
    <property type="entry name" value="A_NRPS_PvdJ-like"/>
    <property type="match status" value="1"/>
</dbReference>
<dbReference type="NCBIfam" id="TIGR01733">
    <property type="entry name" value="AA-adenyl-dom"/>
    <property type="match status" value="1"/>
</dbReference>
<dbReference type="Gene3D" id="2.30.38.10">
    <property type="entry name" value="Luciferase, Domain 3"/>
    <property type="match status" value="1"/>
</dbReference>
<organism evidence="10 11">
    <name type="scientific">Colwellia psychrerythraea</name>
    <name type="common">Vibrio psychroerythus</name>
    <dbReference type="NCBI Taxonomy" id="28229"/>
    <lineage>
        <taxon>Bacteria</taxon>
        <taxon>Pseudomonadati</taxon>
        <taxon>Pseudomonadota</taxon>
        <taxon>Gammaproteobacteria</taxon>
        <taxon>Alteromonadales</taxon>
        <taxon>Colwelliaceae</taxon>
        <taxon>Colwellia</taxon>
    </lineage>
</organism>
<dbReference type="GO" id="GO:0047527">
    <property type="term" value="F:2,3-dihydroxybenzoate-serine ligase activity"/>
    <property type="evidence" value="ECO:0007669"/>
    <property type="project" value="TreeGrafter"/>
</dbReference>
<feature type="compositionally biased region" description="Basic residues" evidence="7">
    <location>
        <begin position="1752"/>
        <end position="1771"/>
    </location>
</feature>
<proteinExistence type="inferred from homology"/>
<dbReference type="InterPro" id="IPR020845">
    <property type="entry name" value="AMP-binding_CS"/>
</dbReference>
<dbReference type="PANTHER" id="PTHR45527">
    <property type="entry name" value="NONRIBOSOMAL PEPTIDE SYNTHETASE"/>
    <property type="match status" value="1"/>
</dbReference>
<dbReference type="Gene3D" id="3.30.559.10">
    <property type="entry name" value="Chloramphenicol acetyltransferase-like domain"/>
    <property type="match status" value="1"/>
</dbReference>
<sequence>MTETSTQTSLPLSSARALNIVTRVQQLALHQPEDIALVVVSEQQGQLSELSLTYQDLNTRSRNLAAYLQANSQLGDRVLLMFDNNEHYVVSFLACLYAGLIAVPLFVPESARSQHLARVVGIGVNAQANLILAKSEDHGLVNLAMENMVKQGAQTCQLLNIDTRDFEQNDDWQSYAPKSDDIAFLQYTSGSTADPKGVMVSHGNLMANEVAITEGFNSTQGDVIVSWLPLYHDMGLIGSLLQPLYLGAKCVLMSPRFFLEKPIRWLAAIARHRATVSGGPDFSYRLCVERIKANVLAELDLSCWQVAFSGAEPVRHDTLTAFIDHMATTGFNSAAIVPCYGLAEATLFITCGQRFSGLLVQDFDNKALAKGQVEFVKQGGTKQVACGYTVSAHELKIVDPNSLDTLNNGQVGEIWASGPSIAQGYWQNAKATDATFVEQDNKRWLRTGDLGASVAQQLYIVGRAKDLIINRGRNLYPQDLEKCIESQFEYARKGRVAAFSVEGLEGEGIGIALELARRVQKQISPQVIVDRLAIILSELCGDTVSVVIMMQPGSLPKTSSGKLQRRACHTIWQNQAEEAYAIYAHGKMLRGQSLIAERSTLILSKTEEKLADIWSKLLPNNSGFGKRSHFLACGGNSIKATQLLGKIQQEWQITIPLRQLFELPLLTDQAMTIEQAVNSERTLVKQVLIPHNNFIAEQAVVMSHAQARQWFIWQIDPQNSAYNIGACLDLNSKVSAEHLQTALNLLVVRHPVLRTRFSVDNIGQPIQILQTQGQWPLKVVDLSFLEGDLQQKALTSQSKDFSQQSFDLSTGPLVRAVLFKLGDAGQKLMLVMHHIISDGASMQIIFDELAKHYQAEYSGQPVILPEQKITYADYAVWQREYLASGETARQLAWWTKQLGQEQPILQLTTDFPRTASNQYEGAHHRIELPMNLVQQLRQQGANQQASLFMIMLANFNALLYRHSGQTDLRVGIPIANRHWPQTEPLLGFFANTQVIPSQVNGQMSLTDLVEQIKKITLGAQEHQDLPFEYLVEAMQIKRSADTHPLFQVMFSHSQHDSSCWHDLLASSSQNTWQTIDVAAQFELTLESYELENDQIVLEFVYAKTLFSPETIERMAGHYVTLLQAFAELPNQHIEQVKLLGHDEYSQLTKWGAGAIFTGKTPTVHALFEQQVEQQPQATALIFAQQTMTYAELNQAANRLAYYLLQQNIQPEDRVGMALERGFEMIVALLAIWKAGAAYVPLDPAYPKDRLTYMIADSGVQFVLTQQALQVNLPDSSVPLLNVEQLNLTQLPNHNPNVLLHDQHLAYVIYTSGSTGRPKGVAVTHGPLSMHIQTISEVYGIDEKHRELQFFSINFDAAGEQWMTPLAAGGSIVLARKEQLAVDNVASLITQHQVTSLHLPPAYLRLLTPLLNSYQQIRICIVGGEAFNRADYHDAHRAFSAPRIVNAYGPTETIITPTAWLSLADTNTNVEQVPIGRPVGDRQVHVLDGDLNPVPQGASGELYIGGLGIARGYLARPDLTADRFIADLFANNGGRLYRTGDLVRWNVQGQLDYLGRIDHQVKIRGLRIELGEIETQLMTQVNVKEAVVLAKESSTGPRLVAYVGGDDISALTLKQALSQHLPDYMVPSVITVLTQLPVTTNGKIDRQNLPEPQWNSSNNYQAPISTIGQKVTNIWAQVLGIERVGMKDNFFDLGGHSLLLGQMQQQLEAEFEVKLTMLDLFNMTSVSAMTNYFEQLQSGQTTSINRDIQKASQRGKRQRQTFLKKTRTRVES</sequence>
<dbReference type="InterPro" id="IPR025110">
    <property type="entry name" value="AMP-bd_C"/>
</dbReference>
<evidence type="ECO:0000256" key="4">
    <source>
        <dbReference type="ARBA" id="ARBA00022553"/>
    </source>
</evidence>
<dbReference type="InterPro" id="IPR009081">
    <property type="entry name" value="PP-bd_ACP"/>
</dbReference>
<evidence type="ECO:0000256" key="3">
    <source>
        <dbReference type="ARBA" id="ARBA00022450"/>
    </source>
</evidence>
<dbReference type="Pfam" id="PF00668">
    <property type="entry name" value="Condensation"/>
    <property type="match status" value="1"/>
</dbReference>
<dbReference type="GO" id="GO:0043041">
    <property type="term" value="P:amino acid activation for nonribosomal peptide biosynthetic process"/>
    <property type="evidence" value="ECO:0007669"/>
    <property type="project" value="TreeGrafter"/>
</dbReference>
<keyword evidence="5" id="KW-0276">Fatty acid metabolism</keyword>
<dbReference type="GO" id="GO:0005829">
    <property type="term" value="C:cytosol"/>
    <property type="evidence" value="ECO:0007669"/>
    <property type="project" value="TreeGrafter"/>
</dbReference>
<dbReference type="EMBL" id="JQEC01000002">
    <property type="protein sequence ID" value="KGJ97526.1"/>
    <property type="molecule type" value="Genomic_DNA"/>
</dbReference>
<evidence type="ECO:0000259" key="9">
    <source>
        <dbReference type="PROSITE" id="PS50075"/>
    </source>
</evidence>
<dbReference type="SUPFAM" id="SSF56801">
    <property type="entry name" value="Acetyl-CoA synthetase-like"/>
    <property type="match status" value="2"/>
</dbReference>
<dbReference type="InterPro" id="IPR042099">
    <property type="entry name" value="ANL_N_sf"/>
</dbReference>
<keyword evidence="3" id="KW-0596">Phosphopantetheine</keyword>
<evidence type="ECO:0000256" key="8">
    <source>
        <dbReference type="SAM" id="Phobius"/>
    </source>
</evidence>
<keyword evidence="8" id="KW-0472">Membrane</keyword>
<evidence type="ECO:0000313" key="11">
    <source>
        <dbReference type="Proteomes" id="UP000029868"/>
    </source>
</evidence>
<evidence type="ECO:0000256" key="6">
    <source>
        <dbReference type="ARBA" id="ARBA00023098"/>
    </source>
</evidence>
<protein>
    <submittedName>
        <fullName evidence="10">Amino acid adenylation domain protein</fullName>
        <ecNumber evidence="10">5.1.1.13</ecNumber>
    </submittedName>
</protein>
<evidence type="ECO:0000313" key="10">
    <source>
        <dbReference type="EMBL" id="KGJ97526.1"/>
    </source>
</evidence>
<dbReference type="CDD" id="cd05931">
    <property type="entry name" value="FAAL"/>
    <property type="match status" value="1"/>
</dbReference>
<name>A0A099L3T6_COLPS</name>
<dbReference type="GO" id="GO:0031177">
    <property type="term" value="F:phosphopantetheine binding"/>
    <property type="evidence" value="ECO:0007669"/>
    <property type="project" value="TreeGrafter"/>
</dbReference>
<dbReference type="GO" id="GO:0008610">
    <property type="term" value="P:lipid biosynthetic process"/>
    <property type="evidence" value="ECO:0007669"/>
    <property type="project" value="InterPro"/>
</dbReference>
<dbReference type="Gene3D" id="3.30.300.30">
    <property type="match status" value="2"/>
</dbReference>
<feature type="domain" description="Carrier" evidence="9">
    <location>
        <begin position="1661"/>
        <end position="1736"/>
    </location>
</feature>
<dbReference type="RefSeq" id="WP_052093386.1">
    <property type="nucleotide sequence ID" value="NZ_JQEC01000002.1"/>
</dbReference>
<evidence type="ECO:0000256" key="2">
    <source>
        <dbReference type="ARBA" id="ARBA00006432"/>
    </source>
</evidence>
<dbReference type="InterPro" id="IPR040097">
    <property type="entry name" value="FAAL/FAAC"/>
</dbReference>
<dbReference type="GO" id="GO:0047689">
    <property type="term" value="F:aspartate racemase activity"/>
    <property type="evidence" value="ECO:0007669"/>
    <property type="project" value="UniProtKB-EC"/>
</dbReference>
<evidence type="ECO:0000256" key="7">
    <source>
        <dbReference type="SAM" id="MobiDB-lite"/>
    </source>
</evidence>
<dbReference type="SUPFAM" id="SSF47336">
    <property type="entry name" value="ACP-like"/>
    <property type="match status" value="2"/>
</dbReference>
<dbReference type="FunFam" id="3.40.50.980:FF:000001">
    <property type="entry name" value="Non-ribosomal peptide synthetase"/>
    <property type="match status" value="1"/>
</dbReference>
<dbReference type="OrthoDB" id="9757559at2"/>
<dbReference type="Gene3D" id="3.40.50.980">
    <property type="match status" value="2"/>
</dbReference>
<dbReference type="EC" id="5.1.1.13" evidence="10"/>
<reference evidence="10 11" key="1">
    <citation type="submission" date="2014-08" db="EMBL/GenBank/DDBJ databases">
        <title>Genomic and Phenotypic Diversity of Colwellia psychrerythraea strains from Disparate Marine Basins.</title>
        <authorList>
            <person name="Techtmann S.M."/>
            <person name="Stelling S.C."/>
            <person name="Utturkar S.M."/>
            <person name="Alshibli N."/>
            <person name="Harris A."/>
            <person name="Brown S.D."/>
            <person name="Hazen T.C."/>
        </authorList>
    </citation>
    <scope>NUCLEOTIDE SEQUENCE [LARGE SCALE GENOMIC DNA]</scope>
    <source>
        <strain evidence="10 11">GAB14E</strain>
    </source>
</reference>
<feature type="domain" description="Carrier" evidence="9">
    <location>
        <begin position="601"/>
        <end position="677"/>
    </location>
</feature>
<dbReference type="FunFam" id="3.40.50.12780:FF:000013">
    <property type="entry name" value="Long-chain-fatty-acid--AMP ligase FadD32"/>
    <property type="match status" value="1"/>
</dbReference>
<dbReference type="GO" id="GO:0071766">
    <property type="term" value="P:Actinobacterium-type cell wall biogenesis"/>
    <property type="evidence" value="ECO:0007669"/>
    <property type="project" value="UniProtKB-ARBA"/>
</dbReference>
<keyword evidence="8" id="KW-1133">Transmembrane helix</keyword>
<dbReference type="Gene3D" id="1.10.1200.10">
    <property type="entry name" value="ACP-like"/>
    <property type="match status" value="2"/>
</dbReference>
<dbReference type="InterPro" id="IPR045851">
    <property type="entry name" value="AMP-bd_C_sf"/>
</dbReference>
<dbReference type="InterPro" id="IPR000873">
    <property type="entry name" value="AMP-dep_synth/lig_dom"/>
</dbReference>
<dbReference type="SUPFAM" id="SSF52777">
    <property type="entry name" value="CoA-dependent acyltransferases"/>
    <property type="match status" value="2"/>
</dbReference>
<dbReference type="FunFam" id="3.40.50.12780:FF:000012">
    <property type="entry name" value="Non-ribosomal peptide synthetase"/>
    <property type="match status" value="1"/>
</dbReference>
<dbReference type="PATRIC" id="fig|28229.3.peg.271"/>
<feature type="transmembrane region" description="Helical" evidence="8">
    <location>
        <begin position="87"/>
        <end position="107"/>
    </location>
</feature>
<comment type="similarity">
    <text evidence="2">Belongs to the ATP-dependent AMP-binding enzyme family.</text>
</comment>
<keyword evidence="6" id="KW-0443">Lipid metabolism</keyword>
<dbReference type="InterPro" id="IPR006162">
    <property type="entry name" value="Ppantetheine_attach_site"/>
</dbReference>
<comment type="caution">
    <text evidence="10">The sequence shown here is derived from an EMBL/GenBank/DDBJ whole genome shotgun (WGS) entry which is preliminary data.</text>
</comment>
<dbReference type="Pfam" id="PF00550">
    <property type="entry name" value="PP-binding"/>
    <property type="match status" value="2"/>
</dbReference>
<dbReference type="Proteomes" id="UP000029868">
    <property type="component" value="Unassembled WGS sequence"/>
</dbReference>
<dbReference type="FunFam" id="3.30.300.30:FF:000010">
    <property type="entry name" value="Enterobactin synthetase component F"/>
    <property type="match status" value="1"/>
</dbReference>
<evidence type="ECO:0000256" key="1">
    <source>
        <dbReference type="ARBA" id="ARBA00001957"/>
    </source>
</evidence>
<dbReference type="Pfam" id="PF13193">
    <property type="entry name" value="AMP-binding_C"/>
    <property type="match status" value="1"/>
</dbReference>
<dbReference type="FunFam" id="2.30.38.10:FF:000001">
    <property type="entry name" value="Non-ribosomal peptide synthetase PvdI"/>
    <property type="match status" value="1"/>
</dbReference>
<dbReference type="InterPro" id="IPR001242">
    <property type="entry name" value="Condensation_dom"/>
</dbReference>
<dbReference type="CDD" id="cd19531">
    <property type="entry name" value="LCL_NRPS-like"/>
    <property type="match status" value="1"/>
</dbReference>
<dbReference type="InterPro" id="IPR010071">
    <property type="entry name" value="AA_adenyl_dom"/>
</dbReference>
<comment type="cofactor">
    <cofactor evidence="1">
        <name>pantetheine 4'-phosphate</name>
        <dbReference type="ChEBI" id="CHEBI:47942"/>
    </cofactor>
</comment>
<dbReference type="GO" id="GO:0009366">
    <property type="term" value="C:enterobactin synthetase complex"/>
    <property type="evidence" value="ECO:0007669"/>
    <property type="project" value="TreeGrafter"/>
</dbReference>
<dbReference type="GO" id="GO:0009239">
    <property type="term" value="P:enterobactin biosynthetic process"/>
    <property type="evidence" value="ECO:0007669"/>
    <property type="project" value="TreeGrafter"/>
</dbReference>
<accession>A0A099L3T6</accession>
<dbReference type="PROSITE" id="PS00455">
    <property type="entry name" value="AMP_BINDING"/>
    <property type="match status" value="1"/>
</dbReference>
<dbReference type="Gene3D" id="3.30.559.30">
    <property type="entry name" value="Nonribosomal peptide synthetase, condensation domain"/>
    <property type="match status" value="1"/>
</dbReference>
<gene>
    <name evidence="10" type="ORF">GAB14E_1115</name>
</gene>
<dbReference type="PANTHER" id="PTHR45527:SF1">
    <property type="entry name" value="FATTY ACID SYNTHASE"/>
    <property type="match status" value="1"/>
</dbReference>
<keyword evidence="10" id="KW-0413">Isomerase</keyword>
<dbReference type="InterPro" id="IPR036736">
    <property type="entry name" value="ACP-like_sf"/>
</dbReference>